<keyword evidence="4" id="KW-1185">Reference proteome</keyword>
<dbReference type="EMBL" id="QFYS01000002">
    <property type="protein sequence ID" value="RAK67298.1"/>
    <property type="molecule type" value="Genomic_DNA"/>
</dbReference>
<sequence>MLAAGAAAPAMTPSVLRAATEGPRPPTIDELLAEPHLRDAAISPDGEQLAILRTQPGGDGKTTAYVTLSRMADLSAPPAVVKLGEQKAQQVEWANNERLLIWITFDADDRGRPYGVVFYGTFVPIPVRRVVSVDLEGKNPVVMFSGTPAVLRRGFDASRVVDFVKDDPRHILMQAWNESRGAYALYRVDVYTGEAELVEQGAPATDYWLTQDGVAMLRVDTNARGTVGWIYGRAPGEKDWKLVRRSRFNELKKFPDFDVVGPTPRAGVFLVCQRPEGRDTRVIRTFDLATLEFGEVVAERPDRDLEGAFVDESQRLVASAYWDDRLNYHFADPALAPHFRAVNAALKNACNVQLYDIDTDHRRLLFRTTGPQEPGAFVVYDRERKALEYVGHAKPWLSPDRLARTEALRVKTRDGAEITAYLTTPVGAGGGPLPMVVMPHGGPELRDTLDWDTSAQALAARGWLVLQPNFRGSGGYGQAFADQGRRQWGDRMQADIEDAVDHVVTAGRADAKRLAIFGASFGGYSALMGAVRRPQAYKAVVSVAGDADLLETLAFSRREDGADSPAYAYWRGSIGDPKADEAMLVRASPARRAAEIAAPVLLIHGTDDRIVDPRQSRLMAKALKTAGKGCELVELNGEGHNNWDAATWKTVLEKATAFIGERI</sequence>
<reference evidence="3 4" key="1">
    <citation type="submission" date="2018-05" db="EMBL/GenBank/DDBJ databases">
        <authorList>
            <person name="Lanie J.A."/>
            <person name="Ng W.-L."/>
            <person name="Kazmierczak K.M."/>
            <person name="Andrzejewski T.M."/>
            <person name="Davidsen T.M."/>
            <person name="Wayne K.J."/>
            <person name="Tettelin H."/>
            <person name="Glass J.I."/>
            <person name="Rusch D."/>
            <person name="Podicherti R."/>
            <person name="Tsui H.-C.T."/>
            <person name="Winkler M.E."/>
        </authorList>
    </citation>
    <scope>NUCLEOTIDE SEQUENCE [LARGE SCALE GENOMIC DNA]</scope>
    <source>
        <strain evidence="3 4">BUT-10</strain>
    </source>
</reference>
<dbReference type="PANTHER" id="PTHR42776:SF27">
    <property type="entry name" value="DIPEPTIDYL PEPTIDASE FAMILY MEMBER 6"/>
    <property type="match status" value="1"/>
</dbReference>
<accession>A0A328BQE7</accession>
<dbReference type="GO" id="GO:0006508">
    <property type="term" value="P:proteolysis"/>
    <property type="evidence" value="ECO:0007669"/>
    <property type="project" value="InterPro"/>
</dbReference>
<dbReference type="GO" id="GO:0004252">
    <property type="term" value="F:serine-type endopeptidase activity"/>
    <property type="evidence" value="ECO:0007669"/>
    <property type="project" value="TreeGrafter"/>
</dbReference>
<dbReference type="Gene3D" id="3.40.50.1820">
    <property type="entry name" value="alpha/beta hydrolase"/>
    <property type="match status" value="1"/>
</dbReference>
<keyword evidence="1" id="KW-0378">Hydrolase</keyword>
<proteinExistence type="predicted"/>
<dbReference type="AlphaFoldDB" id="A0A328BQE7"/>
<protein>
    <submittedName>
        <fullName evidence="3">S9 family peptidase</fullName>
    </submittedName>
</protein>
<dbReference type="InterPro" id="IPR029058">
    <property type="entry name" value="AB_hydrolase_fold"/>
</dbReference>
<dbReference type="Pfam" id="PF00326">
    <property type="entry name" value="Peptidase_S9"/>
    <property type="match status" value="1"/>
</dbReference>
<evidence type="ECO:0000259" key="2">
    <source>
        <dbReference type="Pfam" id="PF00326"/>
    </source>
</evidence>
<dbReference type="SUPFAM" id="SSF53474">
    <property type="entry name" value="alpha/beta-Hydrolases"/>
    <property type="match status" value="1"/>
</dbReference>
<dbReference type="Proteomes" id="UP000249524">
    <property type="component" value="Unassembled WGS sequence"/>
</dbReference>
<dbReference type="InterPro" id="IPR001375">
    <property type="entry name" value="Peptidase_S9_cat"/>
</dbReference>
<evidence type="ECO:0000256" key="1">
    <source>
        <dbReference type="ARBA" id="ARBA00022801"/>
    </source>
</evidence>
<dbReference type="PANTHER" id="PTHR42776">
    <property type="entry name" value="SERINE PEPTIDASE S9 FAMILY MEMBER"/>
    <property type="match status" value="1"/>
</dbReference>
<name>A0A328BQE7_9CAUL</name>
<comment type="caution">
    <text evidence="3">The sequence shown here is derived from an EMBL/GenBank/DDBJ whole genome shotgun (WGS) entry which is preliminary data.</text>
</comment>
<organism evidence="3 4">
    <name type="scientific">Phenylobacterium kunshanense</name>
    <dbReference type="NCBI Taxonomy" id="1445034"/>
    <lineage>
        <taxon>Bacteria</taxon>
        <taxon>Pseudomonadati</taxon>
        <taxon>Pseudomonadota</taxon>
        <taxon>Alphaproteobacteria</taxon>
        <taxon>Caulobacterales</taxon>
        <taxon>Caulobacteraceae</taxon>
        <taxon>Phenylobacterium</taxon>
    </lineage>
</organism>
<dbReference type="SUPFAM" id="SSF82171">
    <property type="entry name" value="DPP6 N-terminal domain-like"/>
    <property type="match status" value="1"/>
</dbReference>
<gene>
    <name evidence="3" type="ORF">DJ019_05040</name>
</gene>
<feature type="domain" description="Peptidase S9 prolyl oligopeptidase catalytic" evidence="2">
    <location>
        <begin position="453"/>
        <end position="660"/>
    </location>
</feature>
<evidence type="ECO:0000313" key="4">
    <source>
        <dbReference type="Proteomes" id="UP000249524"/>
    </source>
</evidence>
<evidence type="ECO:0000313" key="3">
    <source>
        <dbReference type="EMBL" id="RAK67298.1"/>
    </source>
</evidence>